<feature type="binding site" evidence="7">
    <location>
        <position position="9"/>
    </location>
    <ligand>
        <name>Fe cation</name>
        <dbReference type="ChEBI" id="CHEBI:24875"/>
    </ligand>
</feature>
<dbReference type="Proteomes" id="UP000789738">
    <property type="component" value="Unassembled WGS sequence"/>
</dbReference>
<dbReference type="PANTHER" id="PTHR47627">
    <property type="entry name" value="RUBREDOXIN"/>
    <property type="match status" value="1"/>
</dbReference>
<dbReference type="Proteomes" id="UP000431451">
    <property type="component" value="Unassembled WGS sequence"/>
</dbReference>
<evidence type="ECO:0000256" key="3">
    <source>
        <dbReference type="ARBA" id="ARBA00022723"/>
    </source>
</evidence>
<dbReference type="OrthoDB" id="9758182at2"/>
<dbReference type="PIRSF" id="PIRSF000071">
    <property type="entry name" value="Rubredoxin"/>
    <property type="match status" value="1"/>
</dbReference>
<feature type="binding site" evidence="7">
    <location>
        <position position="39"/>
    </location>
    <ligand>
        <name>Fe cation</name>
        <dbReference type="ChEBI" id="CHEBI:24875"/>
    </ligand>
</feature>
<keyword evidence="2 6" id="KW-0813">Transport</keyword>
<gene>
    <name evidence="9" type="primary">rd</name>
    <name evidence="10" type="ORF">CNEO2_40069</name>
    <name evidence="9" type="ORF">CNEO_42245</name>
    <name evidence="12" type="ORF">CNEONATNEC25_02944</name>
    <name evidence="11" type="ORF">CQ394_09710</name>
</gene>
<reference evidence="11 13" key="1">
    <citation type="submission" date="2017-10" db="EMBL/GenBank/DDBJ databases">
        <title>Effective Description of Clostridium neonatale sp. nov. linked to necrotizing enterocolitis in neonates and a clarification of species assignable to the genus Clostridium (Prazmowski 1880) emend. Lawson and Rainey 2016.</title>
        <authorList>
            <person name="Bernard K."/>
            <person name="Burdz T."/>
            <person name="Wiebe D."/>
            <person name="Balcewich B."/>
            <person name="Alfa M."/>
            <person name="Bernier A.-M."/>
        </authorList>
    </citation>
    <scope>NUCLEOTIDE SEQUENCE [LARGE SCALE GENOMIC DNA]</scope>
    <source>
        <strain evidence="11 13">LCDC99A005</strain>
    </source>
</reference>
<organism evidence="11 13">
    <name type="scientific">Clostridium neonatale</name>
    <dbReference type="NCBI Taxonomy" id="137838"/>
    <lineage>
        <taxon>Bacteria</taxon>
        <taxon>Bacillati</taxon>
        <taxon>Bacillota</taxon>
        <taxon>Clostridia</taxon>
        <taxon>Eubacteriales</taxon>
        <taxon>Clostridiaceae</taxon>
        <taxon>Clostridium</taxon>
    </lineage>
</organism>
<evidence type="ECO:0000313" key="14">
    <source>
        <dbReference type="Proteomes" id="UP000431451"/>
    </source>
</evidence>
<dbReference type="InterPro" id="IPR050526">
    <property type="entry name" value="Rubredoxin_ET"/>
</dbReference>
<reference evidence="9" key="3">
    <citation type="submission" date="2021-10" db="EMBL/GenBank/DDBJ databases">
        <authorList>
            <person name="Mesa V."/>
        </authorList>
    </citation>
    <scope>NUCLEOTIDE SEQUENCE</scope>
    <source>
        <strain evidence="9">CC3_PB</strain>
    </source>
</reference>
<dbReference type="GeneID" id="68878405"/>
<evidence type="ECO:0000313" key="9">
    <source>
        <dbReference type="EMBL" id="CAG9706054.1"/>
    </source>
</evidence>
<dbReference type="EMBL" id="CAMTCP010000248">
    <property type="protein sequence ID" value="CAI3641513.1"/>
    <property type="molecule type" value="Genomic_DNA"/>
</dbReference>
<dbReference type="Pfam" id="PF00301">
    <property type="entry name" value="Rubredoxin"/>
    <property type="match status" value="1"/>
</dbReference>
<evidence type="ECO:0000313" key="11">
    <source>
        <dbReference type="EMBL" id="PEG31956.1"/>
    </source>
</evidence>
<dbReference type="InterPro" id="IPR024922">
    <property type="entry name" value="Rubredoxin"/>
</dbReference>
<evidence type="ECO:0000256" key="7">
    <source>
        <dbReference type="PIRSR" id="PIRSR000071-1"/>
    </source>
</evidence>
<dbReference type="EMBL" id="PDCJ01000001">
    <property type="protein sequence ID" value="PEG31956.1"/>
    <property type="molecule type" value="Genomic_DNA"/>
</dbReference>
<evidence type="ECO:0000256" key="4">
    <source>
        <dbReference type="ARBA" id="ARBA00022982"/>
    </source>
</evidence>
<dbReference type="AlphaFoldDB" id="A0A2A7MJV5"/>
<evidence type="ECO:0000313" key="12">
    <source>
        <dbReference type="EMBL" id="VCT85343.1"/>
    </source>
</evidence>
<accession>A0A2A7MJV5</accession>
<sequence>MQKYVCEVCGYIYDPKIGDPNNGIKPGVEFSDLPDYWVCPICLFNKDNFSPIK</sequence>
<dbReference type="InterPro" id="IPR024934">
    <property type="entry name" value="Rubredoxin-like_dom"/>
</dbReference>
<dbReference type="Proteomes" id="UP001189143">
    <property type="component" value="Unassembled WGS sequence"/>
</dbReference>
<evidence type="ECO:0000256" key="2">
    <source>
        <dbReference type="ARBA" id="ARBA00022448"/>
    </source>
</evidence>
<feature type="binding site" evidence="7">
    <location>
        <position position="42"/>
    </location>
    <ligand>
        <name>Fe cation</name>
        <dbReference type="ChEBI" id="CHEBI:24875"/>
    </ligand>
</feature>
<dbReference type="EMBL" id="CAKJVE010000004">
    <property type="protein sequence ID" value="CAG9706054.1"/>
    <property type="molecule type" value="Genomic_DNA"/>
</dbReference>
<dbReference type="SUPFAM" id="SSF57802">
    <property type="entry name" value="Rubredoxin-like"/>
    <property type="match status" value="1"/>
</dbReference>
<dbReference type="PRINTS" id="PR00163">
    <property type="entry name" value="RUBREDOXIN"/>
</dbReference>
<dbReference type="NCBIfam" id="NF045768">
    <property type="entry name" value="RubredRD"/>
    <property type="match status" value="1"/>
</dbReference>
<feature type="domain" description="Rubredoxin-like" evidence="8">
    <location>
        <begin position="1"/>
        <end position="52"/>
    </location>
</feature>
<dbReference type="PANTHER" id="PTHR47627:SF1">
    <property type="entry name" value="RUBREDOXIN-1-RELATED"/>
    <property type="match status" value="1"/>
</dbReference>
<evidence type="ECO:0000256" key="5">
    <source>
        <dbReference type="ARBA" id="ARBA00023004"/>
    </source>
</evidence>
<keyword evidence="3 6" id="KW-0479">Metal-binding</keyword>
<dbReference type="Gene3D" id="2.20.28.10">
    <property type="match status" value="1"/>
</dbReference>
<dbReference type="InterPro" id="IPR024935">
    <property type="entry name" value="Rubredoxin_dom"/>
</dbReference>
<dbReference type="PROSITE" id="PS50903">
    <property type="entry name" value="RUBREDOXIN_LIKE"/>
    <property type="match status" value="1"/>
</dbReference>
<dbReference type="FunFam" id="2.20.28.10:FF:000001">
    <property type="entry name" value="Rubredoxin"/>
    <property type="match status" value="1"/>
</dbReference>
<keyword evidence="4 6" id="KW-0249">Electron transport</keyword>
<feature type="binding site" evidence="7">
    <location>
        <position position="6"/>
    </location>
    <ligand>
        <name>Fe cation</name>
        <dbReference type="ChEBI" id="CHEBI:24875"/>
    </ligand>
</feature>
<evidence type="ECO:0000256" key="6">
    <source>
        <dbReference type="PIRNR" id="PIRNR000071"/>
    </source>
</evidence>
<evidence type="ECO:0000259" key="8">
    <source>
        <dbReference type="PROSITE" id="PS50903"/>
    </source>
</evidence>
<dbReference type="GO" id="GO:0009055">
    <property type="term" value="F:electron transfer activity"/>
    <property type="evidence" value="ECO:0007669"/>
    <property type="project" value="InterPro"/>
</dbReference>
<dbReference type="GO" id="GO:0005506">
    <property type="term" value="F:iron ion binding"/>
    <property type="evidence" value="ECO:0007669"/>
    <property type="project" value="InterPro"/>
</dbReference>
<keyword evidence="5 6" id="KW-0408">Iron</keyword>
<evidence type="ECO:0000313" key="13">
    <source>
        <dbReference type="Proteomes" id="UP000220840"/>
    </source>
</evidence>
<proteinExistence type="inferred from homology"/>
<dbReference type="STRING" id="137838.GCA_001458595_03417"/>
<reference evidence="10" key="4">
    <citation type="submission" date="2022-10" db="EMBL/GenBank/DDBJ databases">
        <authorList>
            <person name="Aires J."/>
            <person name="Mesa V."/>
        </authorList>
    </citation>
    <scope>NUCLEOTIDE SEQUENCE</scope>
    <source>
        <strain evidence="10">Clostridium neonatale JD116</strain>
    </source>
</reference>
<protein>
    <recommendedName>
        <fullName evidence="6">Rubredoxin</fullName>
    </recommendedName>
</protein>
<dbReference type="CDD" id="cd00730">
    <property type="entry name" value="rubredoxin"/>
    <property type="match status" value="1"/>
</dbReference>
<name>A0A2A7MJV5_9CLOT</name>
<dbReference type="EMBL" id="UWJD01000002">
    <property type="protein sequence ID" value="VCT85343.1"/>
    <property type="molecule type" value="Genomic_DNA"/>
</dbReference>
<comment type="cofactor">
    <cofactor evidence="6 7">
        <name>Fe(3+)</name>
        <dbReference type="ChEBI" id="CHEBI:29034"/>
    </cofactor>
    <text evidence="6 7">Binds 1 Fe(3+) ion per subunit.</text>
</comment>
<keyword evidence="13" id="KW-1185">Reference proteome</keyword>
<dbReference type="GO" id="GO:0043448">
    <property type="term" value="P:alkane catabolic process"/>
    <property type="evidence" value="ECO:0007669"/>
    <property type="project" value="TreeGrafter"/>
</dbReference>
<dbReference type="RefSeq" id="WP_058296103.1">
    <property type="nucleotide sequence ID" value="NZ_CAKJVD010000048.1"/>
</dbReference>
<dbReference type="Proteomes" id="UP000220840">
    <property type="component" value="Unassembled WGS sequence"/>
</dbReference>
<comment type="similarity">
    <text evidence="1 6">Belongs to the rubredoxin family.</text>
</comment>
<evidence type="ECO:0000256" key="1">
    <source>
        <dbReference type="ARBA" id="ARBA00005337"/>
    </source>
</evidence>
<evidence type="ECO:0000313" key="10">
    <source>
        <dbReference type="EMBL" id="CAI3641513.1"/>
    </source>
</evidence>
<reference evidence="12 14" key="2">
    <citation type="submission" date="2018-06" db="EMBL/GenBank/DDBJ databases">
        <authorList>
            <consortium name="IHU Genomes"/>
        </authorList>
    </citation>
    <scope>NUCLEOTIDE SEQUENCE [LARGE SCALE GENOMIC DNA]</scope>
    <source>
        <strain evidence="12 14">NEC25</strain>
    </source>
</reference>